<name>A0A1J1H3B4_PLARL</name>
<protein>
    <recommendedName>
        <fullName evidence="4">DUF155 domain-containing protein</fullName>
    </recommendedName>
</protein>
<dbReference type="Pfam" id="PF02582">
    <property type="entry name" value="DUF155"/>
    <property type="match status" value="1"/>
</dbReference>
<feature type="coiled-coil region" evidence="2">
    <location>
        <begin position="49"/>
        <end position="76"/>
    </location>
</feature>
<evidence type="ECO:0000313" key="5">
    <source>
        <dbReference type="EMBL" id="CRG99048.1"/>
    </source>
</evidence>
<dbReference type="OrthoDB" id="18302at2759"/>
<proteinExistence type="inferred from homology"/>
<feature type="domain" description="DUF155" evidence="4">
    <location>
        <begin position="355"/>
        <end position="544"/>
    </location>
</feature>
<dbReference type="RefSeq" id="XP_028532056.1">
    <property type="nucleotide sequence ID" value="XM_028675471.1"/>
</dbReference>
<dbReference type="GO" id="GO:0005739">
    <property type="term" value="C:mitochondrion"/>
    <property type="evidence" value="ECO:0007669"/>
    <property type="project" value="UniProtKB-ARBA"/>
</dbReference>
<dbReference type="InterPro" id="IPR051624">
    <property type="entry name" value="RMD1/Sad1-interacting"/>
</dbReference>
<evidence type="ECO:0000313" key="6">
    <source>
        <dbReference type="Proteomes" id="UP000220158"/>
    </source>
</evidence>
<dbReference type="PANTHER" id="PTHR16255:SF1">
    <property type="entry name" value="REQUIRED FOR MEIOTIC NUCLEAR DIVISION PROTEIN 1 HOMOLOG"/>
    <property type="match status" value="1"/>
</dbReference>
<evidence type="ECO:0000256" key="1">
    <source>
        <dbReference type="ARBA" id="ARBA00008306"/>
    </source>
</evidence>
<gene>
    <name evidence="5" type="ORF">PRELSG_0602300</name>
</gene>
<keyword evidence="3" id="KW-0812">Transmembrane</keyword>
<dbReference type="GeneID" id="39735149"/>
<reference evidence="5 6" key="1">
    <citation type="submission" date="2015-04" db="EMBL/GenBank/DDBJ databases">
        <authorList>
            <consortium name="Pathogen Informatics"/>
        </authorList>
    </citation>
    <scope>NUCLEOTIDE SEQUENCE [LARGE SCALE GENOMIC DNA]</scope>
    <source>
        <strain evidence="5 6">SGS1</strain>
    </source>
</reference>
<dbReference type="Proteomes" id="UP000220158">
    <property type="component" value="Chromosome 6"/>
</dbReference>
<dbReference type="KEGG" id="prel:PRELSG_0602300"/>
<keyword evidence="3" id="KW-0472">Membrane</keyword>
<dbReference type="EMBL" id="LN835301">
    <property type="protein sequence ID" value="CRG99048.1"/>
    <property type="molecule type" value="Genomic_DNA"/>
</dbReference>
<dbReference type="PANTHER" id="PTHR16255">
    <property type="entry name" value="REQUIRED FOR MEIOTIC NUCLEAR DIVISION PROTEIN 1 HOMOLOG"/>
    <property type="match status" value="1"/>
</dbReference>
<accession>A0A1J1H3B4</accession>
<keyword evidence="3" id="KW-1133">Transmembrane helix</keyword>
<evidence type="ECO:0000259" key="4">
    <source>
        <dbReference type="Pfam" id="PF02582"/>
    </source>
</evidence>
<evidence type="ECO:0000256" key="2">
    <source>
        <dbReference type="SAM" id="Coils"/>
    </source>
</evidence>
<organism evidence="5 6">
    <name type="scientific">Plasmodium relictum</name>
    <dbReference type="NCBI Taxonomy" id="85471"/>
    <lineage>
        <taxon>Eukaryota</taxon>
        <taxon>Sar</taxon>
        <taxon>Alveolata</taxon>
        <taxon>Apicomplexa</taxon>
        <taxon>Aconoidasida</taxon>
        <taxon>Haemosporida</taxon>
        <taxon>Plasmodiidae</taxon>
        <taxon>Plasmodium</taxon>
        <taxon>Plasmodium (Haemamoeba)</taxon>
    </lineage>
</organism>
<dbReference type="InterPro" id="IPR003734">
    <property type="entry name" value="DUF155"/>
</dbReference>
<keyword evidence="2" id="KW-0175">Coiled coil</keyword>
<evidence type="ECO:0000256" key="3">
    <source>
        <dbReference type="SAM" id="Phobius"/>
    </source>
</evidence>
<sequence length="593" mass="71626">MYMEKYTHQIKIKMNSSKKKNSNENYMKNASDEHYLLQKSFETDLNKKHFNFKKKYDTLENESEEKKENVRSEVNHIKYISDTYLIKKKKIINNLDNEIFSMDENFIMNLDNSNKNARNNFNVIKKRNMKKGITFIQKEKTYDFSYDERTSNEYYNKIEKKKKIKKSKILSNSDSNNKIYESKNSLRVNMDEKMYKRKLKTHKSNDIIIENKENNTSKNKCVAYCKDNKYLSNEEDENYKWKRVFFINKYIFERKEINKINNNKIQETISYYNPDKLCLVKFLCQAKSYDLIKISKIFFSKKIRYTFFDENNVLCVFLTPESCIKNFYSSEDIYKIDNLDLKKNVTYPHTKFIFFIFKNGSVVIWENFKNYQNSDYFINKVIIFLNSFSDELLPVYVVQMDTIFYSEEEKREENENEKEEETKKKNSFVNNGIIYLTNDSLEQKLTASFALSQSIRLDVHEMMMDIAINTLFNISKEIATNGTCTISKKKISSMLDIYSSIINVNAVQDFLDIPEYFWNKVQYEHLWYEIYKYMEIPERIKILNKRYNYYKDFLKVIKTEIYNKKTFYCYRIVVLLLFIHILALILNDLFFLK</sequence>
<dbReference type="VEuPathDB" id="PlasmoDB:PRELSG_0602300"/>
<comment type="similarity">
    <text evidence="1">Belongs to the RMD1/sif2 family.</text>
</comment>
<dbReference type="AlphaFoldDB" id="A0A1J1H3B4"/>
<feature type="transmembrane region" description="Helical" evidence="3">
    <location>
        <begin position="572"/>
        <end position="592"/>
    </location>
</feature>
<keyword evidence="6" id="KW-1185">Reference proteome</keyword>